<dbReference type="InterPro" id="IPR009229">
    <property type="entry name" value="AgrD"/>
</dbReference>
<accession>A0A2W6PGX8</accession>
<dbReference type="EMBL" id="QKWW01000006">
    <property type="protein sequence ID" value="PZT57426.1"/>
    <property type="molecule type" value="Genomic_DNA"/>
</dbReference>
<evidence type="ECO:0008006" key="3">
    <source>
        <dbReference type="Google" id="ProtNLM"/>
    </source>
</evidence>
<dbReference type="AlphaFoldDB" id="A0A2W6PGX8"/>
<reference evidence="1 2" key="1">
    <citation type="submission" date="2018-06" db="EMBL/GenBank/DDBJ databases">
        <title>Isolation of heavy metals resistant Paenibacillus silvae NC2 from Gold-Copper mine in ZiJin, China.</title>
        <authorList>
            <person name="Xu J."/>
            <person name="Mazhar H.S."/>
            <person name="Rensing C."/>
        </authorList>
    </citation>
    <scope>NUCLEOTIDE SEQUENCE [LARGE SCALE GENOMIC DNA]</scope>
    <source>
        <strain evidence="1 2">NC2</strain>
    </source>
</reference>
<dbReference type="Proteomes" id="UP000249204">
    <property type="component" value="Unassembled WGS sequence"/>
</dbReference>
<dbReference type="RefSeq" id="WP_111268577.1">
    <property type="nucleotide sequence ID" value="NZ_QKWW01000006.1"/>
</dbReference>
<proteinExistence type="predicted"/>
<dbReference type="NCBIfam" id="TIGR04223">
    <property type="entry name" value="quorum_AgrD"/>
    <property type="match status" value="1"/>
</dbReference>
<name>A0A2W6PGX8_9BACL</name>
<protein>
    <recommendedName>
        <fullName evidence="3">Cyclic lactone autoinducer peptide</fullName>
    </recommendedName>
</protein>
<evidence type="ECO:0000313" key="2">
    <source>
        <dbReference type="Proteomes" id="UP000249204"/>
    </source>
</evidence>
<sequence length="44" mass="4927">MIKTNMFRLSVTALGFLFTVIAYAGVNVASWTVIHNEPVPEEMK</sequence>
<gene>
    <name evidence="1" type="ORF">DN757_01870</name>
</gene>
<evidence type="ECO:0000313" key="1">
    <source>
        <dbReference type="EMBL" id="PZT57426.1"/>
    </source>
</evidence>
<comment type="caution">
    <text evidence="1">The sequence shown here is derived from an EMBL/GenBank/DDBJ whole genome shotgun (WGS) entry which is preliminary data.</text>
</comment>
<organism evidence="1 2">
    <name type="scientific">Paenibacillus silvae</name>
    <dbReference type="NCBI Taxonomy" id="1325358"/>
    <lineage>
        <taxon>Bacteria</taxon>
        <taxon>Bacillati</taxon>
        <taxon>Bacillota</taxon>
        <taxon>Bacilli</taxon>
        <taxon>Bacillales</taxon>
        <taxon>Paenibacillaceae</taxon>
        <taxon>Paenibacillus</taxon>
    </lineage>
</organism>